<keyword evidence="3" id="KW-1185">Reference proteome</keyword>
<dbReference type="Pfam" id="PF13480">
    <property type="entry name" value="Acetyltransf_6"/>
    <property type="match status" value="1"/>
</dbReference>
<feature type="domain" description="BioF2-like acetyltransferase" evidence="1">
    <location>
        <begin position="102"/>
        <end position="250"/>
    </location>
</feature>
<dbReference type="Gene3D" id="3.40.630.30">
    <property type="match status" value="1"/>
</dbReference>
<gene>
    <name evidence="2" type="ORF">RM706_12465</name>
</gene>
<dbReference type="GO" id="GO:0016746">
    <property type="term" value="F:acyltransferase activity"/>
    <property type="evidence" value="ECO:0007669"/>
    <property type="project" value="UniProtKB-KW"/>
</dbReference>
<dbReference type="EC" id="2.3.1.-" evidence="2"/>
<sequence length="391" mass="46326">MLKSNRVSITLLTELYLKQEIISCIYSHIGLSSNLNNNLIGVKSTPSNKKKIYSFTYVPDYITIVVFNSIKWTEKIFPSVNGYAISIDDNLSVDDYLRQKNKKQRENINRALNRLETCFNVHYKMFQKNIEEEEYFFLMRHLKAMTIKRFEQRNQKSDSLTNWDKILSTSLALMKEGKASLFVIYDKDLPIAISFNYIYSKLLFGYISSYNIDYYKFSLGHLIIYKLFEWCLDNQYAQYDMGWGDLDYKKLWCNNIYSFNHHILYPKYSIIGFLYALKHGNKSKILAFLISKGVNKRFSRVKKKLKGNNRITQKRLSYKFKKLTPTQFEQLKGIDPLQKNLHITKQILNDFLFLTQERSSNVLLYYSQIENLYILKGKKEARAILFNQSNH</sequence>
<dbReference type="Proteomes" id="UP001255246">
    <property type="component" value="Unassembled WGS sequence"/>
</dbReference>
<dbReference type="SUPFAM" id="SSF55729">
    <property type="entry name" value="Acyl-CoA N-acyltransferases (Nat)"/>
    <property type="match status" value="1"/>
</dbReference>
<organism evidence="2 3">
    <name type="scientific">Croceitalea rosinachiae</name>
    <dbReference type="NCBI Taxonomy" id="3075596"/>
    <lineage>
        <taxon>Bacteria</taxon>
        <taxon>Pseudomonadati</taxon>
        <taxon>Bacteroidota</taxon>
        <taxon>Flavobacteriia</taxon>
        <taxon>Flavobacteriales</taxon>
        <taxon>Flavobacteriaceae</taxon>
        <taxon>Croceitalea</taxon>
    </lineage>
</organism>
<keyword evidence="2" id="KW-0808">Transferase</keyword>
<dbReference type="EMBL" id="JAVRHR010000002">
    <property type="protein sequence ID" value="MDT0607854.1"/>
    <property type="molecule type" value="Genomic_DNA"/>
</dbReference>
<dbReference type="RefSeq" id="WP_311351984.1">
    <property type="nucleotide sequence ID" value="NZ_JAVRHR010000002.1"/>
</dbReference>
<comment type="caution">
    <text evidence="2">The sequence shown here is derived from an EMBL/GenBank/DDBJ whole genome shotgun (WGS) entry which is preliminary data.</text>
</comment>
<accession>A0ABU3ACD6</accession>
<reference evidence="2 3" key="1">
    <citation type="submission" date="2023-09" db="EMBL/GenBank/DDBJ databases">
        <authorList>
            <person name="Rey-Velasco X."/>
        </authorList>
    </citation>
    <scope>NUCLEOTIDE SEQUENCE [LARGE SCALE GENOMIC DNA]</scope>
    <source>
        <strain evidence="2 3">F388</strain>
    </source>
</reference>
<evidence type="ECO:0000313" key="3">
    <source>
        <dbReference type="Proteomes" id="UP001255246"/>
    </source>
</evidence>
<name>A0ABU3ACD6_9FLAO</name>
<evidence type="ECO:0000313" key="2">
    <source>
        <dbReference type="EMBL" id="MDT0607854.1"/>
    </source>
</evidence>
<keyword evidence="2" id="KW-0012">Acyltransferase</keyword>
<evidence type="ECO:0000259" key="1">
    <source>
        <dbReference type="Pfam" id="PF13480"/>
    </source>
</evidence>
<protein>
    <submittedName>
        <fullName evidence="2">GNAT family N-acetyltransferase</fullName>
        <ecNumber evidence="2">2.3.1.-</ecNumber>
    </submittedName>
</protein>
<dbReference type="InterPro" id="IPR016181">
    <property type="entry name" value="Acyl_CoA_acyltransferase"/>
</dbReference>
<proteinExistence type="predicted"/>
<dbReference type="InterPro" id="IPR038740">
    <property type="entry name" value="BioF2-like_GNAT_dom"/>
</dbReference>